<sequence>MKRRIAWCKENILYGITLFLLAFIPLYPKLPLINVIRTWVYIRLEDFLIAIASMLLLWMFVRQKRLSSSPLSVPIVFYWIVGSISLVNALIFIFPHLTGVYAHLGLLHFARRIEYMLLYFLAYEAFKKKPVFLPFLWTLIGSYFFIILYGFGQKFFGFPAFLTMNEEFAKGVPLRLPPTARFPSTFGGHYDLAAYLVLTIPIMGSFMVGSKKLWQTTAYFFLTVLGLIMLLFTASRVSFGVYLIVMSVMLLWQKRAILIVPTIVLSIVILNLTSGASERFYKTFRVNDVVIDLSTGKAIGTLDSLEKNSALLEKGKSPAEESLPKGSEYINLSGGSVNQVKTVQFLSKNVAGAEGELATVSGSFLIQKALVYDISITTRLQAEWPMAIKAFQRNLALGSGYSSLSVATDGEYFRMLGETGILGFIAFLGIFAVSFLLFHTRKDTLVPIERSFVIGLYSGVVGLMVNAVLIDVFEASKVAYTLWLLLGIATAIQVAKKPLSIEYFRYLWKLATSNIALVIYLLIAISFIWSKTFTLYFLGDDFTWLRWAAESKVGDLVGYFSHSQGFFYRPIPKLWYFLLFSVFWLKPLAYHGMSIILLSAAVLLLYRLMMRLGISRPFAWFGALFFSALSIHHENIYWISGQSSLLSGFFLLSAIVLLMETNARERWKPLVFAASCVTLLFSMLSYDGMLVAPVIMWLIGMATFKHKRWVWFYLLLLPLYVWMRISAGALAPQGDYGYKMATFLVNSAGNTIGYSLSILLGPSMIDGWNLIRSSMSPFIKEVTAAVVLFLGFAAWALWSVRSRFQVRTCTVCVWPLCFVISLLAYVPLGGMAERYVYIPSMFFIIGSIAALQALWRSGKRFWLKVVVFAAVAIILVYNINDAGRVGADWEKASTVADQALRVVKKEAFPPQNILHFYVVNTPIRYGRAWIFPTGLNDALWHIYRQSPYFITPVGSIEEGYRIPLAGGDRRVFIFEDYVLKRGIEETRIVPPVPTDEKKRP</sequence>
<organism evidence="2 3">
    <name type="scientific">Candidatus Gottesmanbacteria bacterium RIFCSPLOWO2_01_FULL_46_9</name>
    <dbReference type="NCBI Taxonomy" id="1798394"/>
    <lineage>
        <taxon>Bacteria</taxon>
        <taxon>Candidatus Gottesmaniibacteriota</taxon>
    </lineage>
</organism>
<feature type="transmembrane region" description="Helical" evidence="1">
    <location>
        <begin position="40"/>
        <end position="61"/>
    </location>
</feature>
<feature type="transmembrane region" description="Helical" evidence="1">
    <location>
        <begin position="451"/>
        <end position="472"/>
    </location>
</feature>
<feature type="transmembrane region" description="Helical" evidence="1">
    <location>
        <begin position="743"/>
        <end position="765"/>
    </location>
</feature>
<feature type="transmembrane region" description="Helical" evidence="1">
    <location>
        <begin position="192"/>
        <end position="208"/>
    </location>
</feature>
<evidence type="ECO:0000313" key="3">
    <source>
        <dbReference type="Proteomes" id="UP000176450"/>
    </source>
</evidence>
<dbReference type="PANTHER" id="PTHR37422:SF13">
    <property type="entry name" value="LIPOPOLYSACCHARIDE BIOSYNTHESIS PROTEIN PA4999-RELATED"/>
    <property type="match status" value="1"/>
</dbReference>
<feature type="transmembrane region" description="Helical" evidence="1">
    <location>
        <begin position="810"/>
        <end position="828"/>
    </location>
</feature>
<feature type="transmembrane region" description="Helical" evidence="1">
    <location>
        <begin position="711"/>
        <end position="731"/>
    </location>
</feature>
<feature type="transmembrane region" description="Helical" evidence="1">
    <location>
        <begin position="220"/>
        <end position="244"/>
    </location>
</feature>
<feature type="transmembrane region" description="Helical" evidence="1">
    <location>
        <begin position="670"/>
        <end position="699"/>
    </location>
</feature>
<keyword evidence="1" id="KW-1133">Transmembrane helix</keyword>
<evidence type="ECO:0000256" key="1">
    <source>
        <dbReference type="SAM" id="Phobius"/>
    </source>
</evidence>
<feature type="transmembrane region" description="Helical" evidence="1">
    <location>
        <begin position="507"/>
        <end position="529"/>
    </location>
</feature>
<dbReference type="EMBL" id="MFJX01000027">
    <property type="protein sequence ID" value="OGG30647.1"/>
    <property type="molecule type" value="Genomic_DNA"/>
</dbReference>
<keyword evidence="1" id="KW-0472">Membrane</keyword>
<accession>A0A1F6B281</accession>
<evidence type="ECO:0000313" key="2">
    <source>
        <dbReference type="EMBL" id="OGG30647.1"/>
    </source>
</evidence>
<evidence type="ECO:0008006" key="4">
    <source>
        <dbReference type="Google" id="ProtNLM"/>
    </source>
</evidence>
<feature type="transmembrane region" description="Helical" evidence="1">
    <location>
        <begin position="861"/>
        <end position="879"/>
    </location>
</feature>
<reference evidence="2 3" key="1">
    <citation type="journal article" date="2016" name="Nat. Commun.">
        <title>Thousands of microbial genomes shed light on interconnected biogeochemical processes in an aquifer system.</title>
        <authorList>
            <person name="Anantharaman K."/>
            <person name="Brown C.T."/>
            <person name="Hug L.A."/>
            <person name="Sharon I."/>
            <person name="Castelle C.J."/>
            <person name="Probst A.J."/>
            <person name="Thomas B.C."/>
            <person name="Singh A."/>
            <person name="Wilkins M.J."/>
            <person name="Karaoz U."/>
            <person name="Brodie E.L."/>
            <person name="Williams K.H."/>
            <person name="Hubbard S.S."/>
            <person name="Banfield J.F."/>
        </authorList>
    </citation>
    <scope>NUCLEOTIDE SEQUENCE [LARGE SCALE GENOMIC DNA]</scope>
</reference>
<name>A0A1F6B281_9BACT</name>
<gene>
    <name evidence="2" type="ORF">A3A63_02335</name>
</gene>
<protein>
    <recommendedName>
        <fullName evidence="4">Glycosyltransferase RgtA/B/C/D-like domain-containing protein</fullName>
    </recommendedName>
</protein>
<feature type="transmembrane region" description="Helical" evidence="1">
    <location>
        <begin position="637"/>
        <end position="658"/>
    </location>
</feature>
<feature type="transmembrane region" description="Helical" evidence="1">
    <location>
        <begin position="478"/>
        <end position="495"/>
    </location>
</feature>
<comment type="caution">
    <text evidence="2">The sequence shown here is derived from an EMBL/GenBank/DDBJ whole genome shotgun (WGS) entry which is preliminary data.</text>
</comment>
<feature type="transmembrane region" description="Helical" evidence="1">
    <location>
        <begin position="132"/>
        <end position="152"/>
    </location>
</feature>
<keyword evidence="1" id="KW-0812">Transmembrane</keyword>
<proteinExistence type="predicted"/>
<feature type="transmembrane region" description="Helical" evidence="1">
    <location>
        <begin position="777"/>
        <end position="798"/>
    </location>
</feature>
<feature type="transmembrane region" description="Helical" evidence="1">
    <location>
        <begin position="12"/>
        <end position="28"/>
    </location>
</feature>
<feature type="transmembrane region" description="Helical" evidence="1">
    <location>
        <begin position="73"/>
        <end position="94"/>
    </location>
</feature>
<dbReference type="Proteomes" id="UP000176450">
    <property type="component" value="Unassembled WGS sequence"/>
</dbReference>
<feature type="transmembrane region" description="Helical" evidence="1">
    <location>
        <begin position="834"/>
        <end position="854"/>
    </location>
</feature>
<feature type="transmembrane region" description="Helical" evidence="1">
    <location>
        <begin position="588"/>
        <end position="606"/>
    </location>
</feature>
<feature type="transmembrane region" description="Helical" evidence="1">
    <location>
        <begin position="256"/>
        <end position="276"/>
    </location>
</feature>
<feature type="transmembrane region" description="Helical" evidence="1">
    <location>
        <begin position="613"/>
        <end position="631"/>
    </location>
</feature>
<dbReference type="InterPro" id="IPR051533">
    <property type="entry name" value="WaaL-like"/>
</dbReference>
<dbReference type="AlphaFoldDB" id="A0A1F6B281"/>
<dbReference type="PANTHER" id="PTHR37422">
    <property type="entry name" value="TEICHURONIC ACID BIOSYNTHESIS PROTEIN TUAE"/>
    <property type="match status" value="1"/>
</dbReference>
<feature type="transmembrane region" description="Helical" evidence="1">
    <location>
        <begin position="419"/>
        <end position="439"/>
    </location>
</feature>